<proteinExistence type="predicted"/>
<name>X1UXJ6_9ZZZZ</name>
<sequence length="220" mass="24760">PTWQDECEAAKKMWTRHGECDRCGKCCLNCPHYIKEYPRCAIYETRPDFCKEFPWDPEQIKEIPECTYSFEATEVTAYPKNLYPPKVGLHPQGLKTDFTYGDWNLKSGESLTIDPDTATLDNPTEDGWLNKSGFSVEVCQTSTPVISRSHPSVLWAGGRGDPKDTCAYRLYIEWPISSLARATLTANPFFKYEGADDLADDEEINPITEEAPSGATAVNL</sequence>
<dbReference type="EMBL" id="BARW01035697">
    <property type="protein sequence ID" value="GAJ22233.1"/>
    <property type="molecule type" value="Genomic_DNA"/>
</dbReference>
<organism evidence="1">
    <name type="scientific">marine sediment metagenome</name>
    <dbReference type="NCBI Taxonomy" id="412755"/>
    <lineage>
        <taxon>unclassified sequences</taxon>
        <taxon>metagenomes</taxon>
        <taxon>ecological metagenomes</taxon>
    </lineage>
</organism>
<gene>
    <name evidence="1" type="ORF">S12H4_55619</name>
</gene>
<feature type="non-terminal residue" evidence="1">
    <location>
        <position position="1"/>
    </location>
</feature>
<comment type="caution">
    <text evidence="1">The sequence shown here is derived from an EMBL/GenBank/DDBJ whole genome shotgun (WGS) entry which is preliminary data.</text>
</comment>
<protein>
    <submittedName>
        <fullName evidence="1">Uncharacterized protein</fullName>
    </submittedName>
</protein>
<feature type="non-terminal residue" evidence="1">
    <location>
        <position position="220"/>
    </location>
</feature>
<accession>X1UXJ6</accession>
<evidence type="ECO:0000313" key="1">
    <source>
        <dbReference type="EMBL" id="GAJ22233.1"/>
    </source>
</evidence>
<reference evidence="1" key="1">
    <citation type="journal article" date="2014" name="Front. Microbiol.">
        <title>High frequency of phylogenetically diverse reductive dehalogenase-homologous genes in deep subseafloor sedimentary metagenomes.</title>
        <authorList>
            <person name="Kawai M."/>
            <person name="Futagami T."/>
            <person name="Toyoda A."/>
            <person name="Takaki Y."/>
            <person name="Nishi S."/>
            <person name="Hori S."/>
            <person name="Arai W."/>
            <person name="Tsubouchi T."/>
            <person name="Morono Y."/>
            <person name="Uchiyama I."/>
            <person name="Ito T."/>
            <person name="Fujiyama A."/>
            <person name="Inagaki F."/>
            <person name="Takami H."/>
        </authorList>
    </citation>
    <scope>NUCLEOTIDE SEQUENCE</scope>
    <source>
        <strain evidence="1">Expedition CK06-06</strain>
    </source>
</reference>
<dbReference type="AlphaFoldDB" id="X1UXJ6"/>